<feature type="compositionally biased region" description="Low complexity" evidence="1">
    <location>
        <begin position="85"/>
        <end position="94"/>
    </location>
</feature>
<evidence type="ECO:0000313" key="2">
    <source>
        <dbReference type="EMBL" id="CAI8025401.1"/>
    </source>
</evidence>
<feature type="compositionally biased region" description="Basic and acidic residues" evidence="1">
    <location>
        <begin position="35"/>
        <end position="50"/>
    </location>
</feature>
<comment type="caution">
    <text evidence="2">The sequence shown here is derived from an EMBL/GenBank/DDBJ whole genome shotgun (WGS) entry which is preliminary data.</text>
</comment>
<proteinExistence type="predicted"/>
<evidence type="ECO:0000313" key="3">
    <source>
        <dbReference type="Proteomes" id="UP001174909"/>
    </source>
</evidence>
<feature type="region of interest" description="Disordered" evidence="1">
    <location>
        <begin position="1"/>
        <end position="103"/>
    </location>
</feature>
<dbReference type="Proteomes" id="UP001174909">
    <property type="component" value="Unassembled WGS sequence"/>
</dbReference>
<sequence>MQQKCDAWKEEVEKVSPLQDLPARATQDNSQLIREVARLRQDNSRLEAELTRASADNTGGRRSSKQSSTSAASGSSSHKHHRRSSASNRSFSPSGSGGELFTEVTMKDGVTRNLVIKRPRHKLNCKSKPEVIVKRKGGKYETGVLAYVGVLDGKEMAGVILDLPSMYVTIYYTFNYMNV</sequence>
<gene>
    <name evidence="2" type="ORF">GBAR_LOCUS14681</name>
</gene>
<evidence type="ECO:0000256" key="1">
    <source>
        <dbReference type="SAM" id="MobiDB-lite"/>
    </source>
</evidence>
<reference evidence="2" key="1">
    <citation type="submission" date="2023-03" db="EMBL/GenBank/DDBJ databases">
        <authorList>
            <person name="Steffen K."/>
            <person name="Cardenas P."/>
        </authorList>
    </citation>
    <scope>NUCLEOTIDE SEQUENCE</scope>
</reference>
<name>A0AA35SBB0_GEOBA</name>
<organism evidence="2 3">
    <name type="scientific">Geodia barretti</name>
    <name type="common">Barrett's horny sponge</name>
    <dbReference type="NCBI Taxonomy" id="519541"/>
    <lineage>
        <taxon>Eukaryota</taxon>
        <taxon>Metazoa</taxon>
        <taxon>Porifera</taxon>
        <taxon>Demospongiae</taxon>
        <taxon>Heteroscleromorpha</taxon>
        <taxon>Tetractinellida</taxon>
        <taxon>Astrophorina</taxon>
        <taxon>Geodiidae</taxon>
        <taxon>Geodia</taxon>
    </lineage>
</organism>
<dbReference type="AlphaFoldDB" id="A0AA35SBB0"/>
<keyword evidence="3" id="KW-1185">Reference proteome</keyword>
<accession>A0AA35SBB0</accession>
<dbReference type="EMBL" id="CASHTH010002150">
    <property type="protein sequence ID" value="CAI8025401.1"/>
    <property type="molecule type" value="Genomic_DNA"/>
</dbReference>
<feature type="compositionally biased region" description="Basic and acidic residues" evidence="1">
    <location>
        <begin position="1"/>
        <end position="14"/>
    </location>
</feature>
<protein>
    <submittedName>
        <fullName evidence="2">Uncharacterized protein</fullName>
    </submittedName>
</protein>
<feature type="compositionally biased region" description="Low complexity" evidence="1">
    <location>
        <begin position="65"/>
        <end position="76"/>
    </location>
</feature>